<feature type="transmembrane region" description="Helical" evidence="2">
    <location>
        <begin position="26"/>
        <end position="44"/>
    </location>
</feature>
<dbReference type="EMBL" id="MU004230">
    <property type="protein sequence ID" value="KAF2674880.1"/>
    <property type="molecule type" value="Genomic_DNA"/>
</dbReference>
<dbReference type="OrthoDB" id="3141857at2759"/>
<name>A0A6A6USW4_9PEZI</name>
<gene>
    <name evidence="3" type="ORF">BT63DRAFT_420140</name>
</gene>
<evidence type="ECO:0000256" key="2">
    <source>
        <dbReference type="SAM" id="Phobius"/>
    </source>
</evidence>
<sequence length="120" mass="13195">MLNSHAEAQKQSVGAMHKEAKKNPELYVLFGVMAGVFGVAGYYFTANPTSSGNEKSVPSIPGSEPWNTGKDAKYQYHPYGDTSKEPKDAPSPLRTSIIPNVNLPKDLHDQFNKYGKDDYS</sequence>
<proteinExistence type="predicted"/>
<keyword evidence="2" id="KW-0472">Membrane</keyword>
<dbReference type="PANTHER" id="PTHR40466:SF1">
    <property type="entry name" value="FUNGAL PROTEIN"/>
    <property type="match status" value="1"/>
</dbReference>
<keyword evidence="2" id="KW-0812">Transmembrane</keyword>
<dbReference type="InterPro" id="IPR039965">
    <property type="entry name" value="C3H7.08c"/>
</dbReference>
<dbReference type="Proteomes" id="UP000799302">
    <property type="component" value="Unassembled WGS sequence"/>
</dbReference>
<organism evidence="3 4">
    <name type="scientific">Microthyrium microscopicum</name>
    <dbReference type="NCBI Taxonomy" id="703497"/>
    <lineage>
        <taxon>Eukaryota</taxon>
        <taxon>Fungi</taxon>
        <taxon>Dikarya</taxon>
        <taxon>Ascomycota</taxon>
        <taxon>Pezizomycotina</taxon>
        <taxon>Dothideomycetes</taxon>
        <taxon>Dothideomycetes incertae sedis</taxon>
        <taxon>Microthyriales</taxon>
        <taxon>Microthyriaceae</taxon>
        <taxon>Microthyrium</taxon>
    </lineage>
</organism>
<feature type="compositionally biased region" description="Basic and acidic residues" evidence="1">
    <location>
        <begin position="105"/>
        <end position="120"/>
    </location>
</feature>
<evidence type="ECO:0000313" key="3">
    <source>
        <dbReference type="EMBL" id="KAF2674880.1"/>
    </source>
</evidence>
<dbReference type="AlphaFoldDB" id="A0A6A6USW4"/>
<reference evidence="3" key="1">
    <citation type="journal article" date="2020" name="Stud. Mycol.">
        <title>101 Dothideomycetes genomes: a test case for predicting lifestyles and emergence of pathogens.</title>
        <authorList>
            <person name="Haridas S."/>
            <person name="Albert R."/>
            <person name="Binder M."/>
            <person name="Bloem J."/>
            <person name="Labutti K."/>
            <person name="Salamov A."/>
            <person name="Andreopoulos B."/>
            <person name="Baker S."/>
            <person name="Barry K."/>
            <person name="Bills G."/>
            <person name="Bluhm B."/>
            <person name="Cannon C."/>
            <person name="Castanera R."/>
            <person name="Culley D."/>
            <person name="Daum C."/>
            <person name="Ezra D."/>
            <person name="Gonzalez J."/>
            <person name="Henrissat B."/>
            <person name="Kuo A."/>
            <person name="Liang C."/>
            <person name="Lipzen A."/>
            <person name="Lutzoni F."/>
            <person name="Magnuson J."/>
            <person name="Mondo S."/>
            <person name="Nolan M."/>
            <person name="Ohm R."/>
            <person name="Pangilinan J."/>
            <person name="Park H.-J."/>
            <person name="Ramirez L."/>
            <person name="Alfaro M."/>
            <person name="Sun H."/>
            <person name="Tritt A."/>
            <person name="Yoshinaga Y."/>
            <person name="Zwiers L.-H."/>
            <person name="Turgeon B."/>
            <person name="Goodwin S."/>
            <person name="Spatafora J."/>
            <person name="Crous P."/>
            <person name="Grigoriev I."/>
        </authorList>
    </citation>
    <scope>NUCLEOTIDE SEQUENCE</scope>
    <source>
        <strain evidence="3">CBS 115976</strain>
    </source>
</reference>
<feature type="region of interest" description="Disordered" evidence="1">
    <location>
        <begin position="48"/>
        <end position="120"/>
    </location>
</feature>
<keyword evidence="2" id="KW-1133">Transmembrane helix</keyword>
<keyword evidence="4" id="KW-1185">Reference proteome</keyword>
<evidence type="ECO:0000256" key="1">
    <source>
        <dbReference type="SAM" id="MobiDB-lite"/>
    </source>
</evidence>
<evidence type="ECO:0000313" key="4">
    <source>
        <dbReference type="Proteomes" id="UP000799302"/>
    </source>
</evidence>
<protein>
    <submittedName>
        <fullName evidence="3">Uncharacterized protein</fullName>
    </submittedName>
</protein>
<dbReference type="PANTHER" id="PTHR40466">
    <property type="entry name" value="EXPRESSED PROTEIN"/>
    <property type="match status" value="1"/>
</dbReference>
<accession>A0A6A6USW4</accession>